<reference evidence="5" key="1">
    <citation type="submission" date="2023-01" db="EMBL/GenBank/DDBJ databases">
        <authorList>
            <person name="Piombo E."/>
        </authorList>
    </citation>
    <scope>NUCLEOTIDE SEQUENCE</scope>
</reference>
<dbReference type="GO" id="GO:0016874">
    <property type="term" value="F:ligase activity"/>
    <property type="evidence" value="ECO:0007669"/>
    <property type="project" value="UniProtKB-KW"/>
</dbReference>
<organism evidence="5 6">
    <name type="scientific">Clonostachys chloroleuca</name>
    <dbReference type="NCBI Taxonomy" id="1926264"/>
    <lineage>
        <taxon>Eukaryota</taxon>
        <taxon>Fungi</taxon>
        <taxon>Dikarya</taxon>
        <taxon>Ascomycota</taxon>
        <taxon>Pezizomycotina</taxon>
        <taxon>Sordariomycetes</taxon>
        <taxon>Hypocreomycetidae</taxon>
        <taxon>Hypocreales</taxon>
        <taxon>Bionectriaceae</taxon>
        <taxon>Clonostachys</taxon>
    </lineage>
</organism>
<evidence type="ECO:0000313" key="4">
    <source>
        <dbReference type="EMBL" id="CAI6092442.1"/>
    </source>
</evidence>
<proteinExistence type="predicted"/>
<name>A0AA35QBX7_9HYPO</name>
<dbReference type="GO" id="GO:0044550">
    <property type="term" value="P:secondary metabolite biosynthetic process"/>
    <property type="evidence" value="ECO:0007669"/>
    <property type="project" value="TreeGrafter"/>
</dbReference>
<sequence length="118" mass="12475">MAIADPDNVAIGSIGKGIGVNTWVVDVVSGRSLVPVGGVGELLLEGPSVGPGYLGDPEKTSEVFIEDPAWLARGDADRAGRSGRLYKTGDLVRYNQDGSLTFIGRKDAQVKIHGQRRN</sequence>
<gene>
    <name evidence="4" type="ORF">CCHLO57077_00017991</name>
    <name evidence="5" type="ORF">CCHLO57077_00018138</name>
</gene>
<keyword evidence="2" id="KW-0597">Phosphoprotein</keyword>
<evidence type="ECO:0000313" key="6">
    <source>
        <dbReference type="Proteomes" id="UP001160390"/>
    </source>
</evidence>
<protein>
    <recommendedName>
        <fullName evidence="7">AMP-dependent synthetase/ligase domain-containing protein</fullName>
    </recommendedName>
</protein>
<dbReference type="Gene3D" id="3.40.50.12780">
    <property type="entry name" value="N-terminal domain of ligase-like"/>
    <property type="match status" value="1"/>
</dbReference>
<evidence type="ECO:0000313" key="5">
    <source>
        <dbReference type="EMBL" id="CAI6099139.1"/>
    </source>
</evidence>
<keyword evidence="6" id="KW-1185">Reference proteome</keyword>
<comment type="caution">
    <text evidence="5">The sequence shown here is derived from an EMBL/GenBank/DDBJ whole genome shotgun (WGS) entry which is preliminary data.</text>
</comment>
<dbReference type="GO" id="GO:0005737">
    <property type="term" value="C:cytoplasm"/>
    <property type="evidence" value="ECO:0007669"/>
    <property type="project" value="TreeGrafter"/>
</dbReference>
<dbReference type="Proteomes" id="UP001160390">
    <property type="component" value="Unassembled WGS sequence"/>
</dbReference>
<evidence type="ECO:0000256" key="1">
    <source>
        <dbReference type="ARBA" id="ARBA00022450"/>
    </source>
</evidence>
<keyword evidence="3" id="KW-0436">Ligase</keyword>
<dbReference type="InterPro" id="IPR042099">
    <property type="entry name" value="ANL_N_sf"/>
</dbReference>
<dbReference type="SUPFAM" id="SSF56801">
    <property type="entry name" value="Acetyl-CoA synthetase-like"/>
    <property type="match status" value="1"/>
</dbReference>
<dbReference type="EMBL" id="CABFNP030001310">
    <property type="protein sequence ID" value="CAI6099139.1"/>
    <property type="molecule type" value="Genomic_DNA"/>
</dbReference>
<dbReference type="AlphaFoldDB" id="A0AA35QBX7"/>
<evidence type="ECO:0008006" key="7">
    <source>
        <dbReference type="Google" id="ProtNLM"/>
    </source>
</evidence>
<dbReference type="PANTHER" id="PTHR45527">
    <property type="entry name" value="NONRIBOSOMAL PEPTIDE SYNTHETASE"/>
    <property type="match status" value="1"/>
</dbReference>
<accession>A0AA35QBX7</accession>
<dbReference type="GO" id="GO:0043041">
    <property type="term" value="P:amino acid activation for nonribosomal peptide biosynthetic process"/>
    <property type="evidence" value="ECO:0007669"/>
    <property type="project" value="TreeGrafter"/>
</dbReference>
<keyword evidence="1" id="KW-0596">Phosphopantetheine</keyword>
<evidence type="ECO:0000256" key="3">
    <source>
        <dbReference type="ARBA" id="ARBA00022598"/>
    </source>
</evidence>
<evidence type="ECO:0000256" key="2">
    <source>
        <dbReference type="ARBA" id="ARBA00022553"/>
    </source>
</evidence>
<dbReference type="PANTHER" id="PTHR45527:SF3">
    <property type="entry name" value="SIDEROPHORE SYNTHETASE (EUROFUNG)"/>
    <property type="match status" value="1"/>
</dbReference>
<dbReference type="EMBL" id="CABFNP030001209">
    <property type="protein sequence ID" value="CAI6092442.1"/>
    <property type="molecule type" value="Genomic_DNA"/>
</dbReference>
<dbReference type="GO" id="GO:0031177">
    <property type="term" value="F:phosphopantetheine binding"/>
    <property type="evidence" value="ECO:0007669"/>
    <property type="project" value="TreeGrafter"/>
</dbReference>